<accession>A0A4Q4KKI6</accession>
<dbReference type="OrthoDB" id="9788916at2"/>
<dbReference type="Proteomes" id="UP000293952">
    <property type="component" value="Unassembled WGS sequence"/>
</dbReference>
<dbReference type="PROSITE" id="PS51186">
    <property type="entry name" value="GNAT"/>
    <property type="match status" value="1"/>
</dbReference>
<proteinExistence type="predicted"/>
<keyword evidence="2" id="KW-0808">Transferase</keyword>
<dbReference type="InterPro" id="IPR051531">
    <property type="entry name" value="N-acetyltransferase"/>
</dbReference>
<name>A0A4Q4KKI6_9FLAO</name>
<evidence type="ECO:0000259" key="1">
    <source>
        <dbReference type="PROSITE" id="PS51186"/>
    </source>
</evidence>
<dbReference type="RefSeq" id="WP_130094152.1">
    <property type="nucleotide sequence ID" value="NZ_SETE01000005.1"/>
</dbReference>
<reference evidence="2 3" key="1">
    <citation type="submission" date="2019-02" db="EMBL/GenBank/DDBJ databases">
        <title>Genome sequence of the sea-ice species Brumimicrobium glaciale.</title>
        <authorList>
            <person name="Bowman J.P."/>
        </authorList>
    </citation>
    <scope>NUCLEOTIDE SEQUENCE [LARGE SCALE GENOMIC DNA]</scope>
    <source>
        <strain evidence="2 3">IC156</strain>
    </source>
</reference>
<dbReference type="Gene3D" id="3.40.630.30">
    <property type="match status" value="1"/>
</dbReference>
<dbReference type="SUPFAM" id="SSF55729">
    <property type="entry name" value="Acyl-CoA N-acyltransferases (Nat)"/>
    <property type="match status" value="1"/>
</dbReference>
<dbReference type="InterPro" id="IPR000182">
    <property type="entry name" value="GNAT_dom"/>
</dbReference>
<dbReference type="PANTHER" id="PTHR43792">
    <property type="entry name" value="GNAT FAMILY, PUTATIVE (AFU_ORTHOLOGUE AFUA_3G00765)-RELATED-RELATED"/>
    <property type="match status" value="1"/>
</dbReference>
<dbReference type="InterPro" id="IPR016181">
    <property type="entry name" value="Acyl_CoA_acyltransferase"/>
</dbReference>
<evidence type="ECO:0000313" key="3">
    <source>
        <dbReference type="Proteomes" id="UP000293952"/>
    </source>
</evidence>
<dbReference type="PANTHER" id="PTHR43792:SF16">
    <property type="entry name" value="N-ACETYLTRANSFERASE DOMAIN-CONTAINING PROTEIN"/>
    <property type="match status" value="1"/>
</dbReference>
<dbReference type="EMBL" id="SETE01000005">
    <property type="protein sequence ID" value="RYM32814.1"/>
    <property type="molecule type" value="Genomic_DNA"/>
</dbReference>
<evidence type="ECO:0000313" key="2">
    <source>
        <dbReference type="EMBL" id="RYM32814.1"/>
    </source>
</evidence>
<feature type="domain" description="N-acetyltransferase" evidence="1">
    <location>
        <begin position="10"/>
        <end position="174"/>
    </location>
</feature>
<keyword evidence="3" id="KW-1185">Reference proteome</keyword>
<gene>
    <name evidence="2" type="ORF">ERX46_12185</name>
</gene>
<protein>
    <submittedName>
        <fullName evidence="2">N-acetyltransferase</fullName>
    </submittedName>
</protein>
<comment type="caution">
    <text evidence="2">The sequence shown here is derived from an EMBL/GenBank/DDBJ whole genome shotgun (WGS) entry which is preliminary data.</text>
</comment>
<organism evidence="2 3">
    <name type="scientific">Brumimicrobium glaciale</name>
    <dbReference type="NCBI Taxonomy" id="200475"/>
    <lineage>
        <taxon>Bacteria</taxon>
        <taxon>Pseudomonadati</taxon>
        <taxon>Bacteroidota</taxon>
        <taxon>Flavobacteriia</taxon>
        <taxon>Flavobacteriales</taxon>
        <taxon>Crocinitomicaceae</taxon>
        <taxon>Brumimicrobium</taxon>
    </lineage>
</organism>
<sequence length="178" mass="20845">MKIYAETDRLILREIISTDIDGLFALDSDPAVHKYLGNEPVIYKEKLVEVIDFIRKQYEENGIGRWAIVDKKTNAFMGWAGLKFVTEETNNHINYYDLGYRIIQKYWNQGFATEAALASLKYAFTKLDAKEVYAITDSKNRASNHILYKIGFSCTEKFMYDGAKHHWYKIKKSDFEKR</sequence>
<dbReference type="AlphaFoldDB" id="A0A4Q4KKI6"/>
<dbReference type="Pfam" id="PF13302">
    <property type="entry name" value="Acetyltransf_3"/>
    <property type="match status" value="1"/>
</dbReference>
<dbReference type="GO" id="GO:0016747">
    <property type="term" value="F:acyltransferase activity, transferring groups other than amino-acyl groups"/>
    <property type="evidence" value="ECO:0007669"/>
    <property type="project" value="InterPro"/>
</dbReference>